<dbReference type="AlphaFoldDB" id="A0A8T2ZVI8"/>
<keyword evidence="16" id="KW-1185">Reference proteome</keyword>
<evidence type="ECO:0000256" key="4">
    <source>
        <dbReference type="ARBA" id="ARBA00022723"/>
    </source>
</evidence>
<evidence type="ECO:0000259" key="14">
    <source>
        <dbReference type="Pfam" id="PF23598"/>
    </source>
</evidence>
<dbReference type="NCBIfam" id="TIGR01658">
    <property type="entry name" value="EYA-cons_domain"/>
    <property type="match status" value="1"/>
</dbReference>
<dbReference type="SMART" id="SM00364">
    <property type="entry name" value="LRR_BAC"/>
    <property type="match status" value="10"/>
</dbReference>
<dbReference type="FunFam" id="3.80.10.10:FF:000405">
    <property type="entry name" value="Plant intracellular Ras-group-related LRR protein 4"/>
    <property type="match status" value="1"/>
</dbReference>
<dbReference type="GO" id="GO:0030154">
    <property type="term" value="P:cell differentiation"/>
    <property type="evidence" value="ECO:0007669"/>
    <property type="project" value="TreeGrafter"/>
</dbReference>
<name>A0A8T2ZVI8_POPDE</name>
<dbReference type="EMBL" id="JACEGQ020000001">
    <property type="protein sequence ID" value="KAH8521467.1"/>
    <property type="molecule type" value="Genomic_DNA"/>
</dbReference>
<comment type="function">
    <text evidence="10">Leucine-rich repeat protein that likely mediates protein interactions, possibly in the context of signal transduction.</text>
</comment>
<dbReference type="SFLD" id="SFLDG01129">
    <property type="entry name" value="C1.5:_HAD__Beta-PGM__Phosphata"/>
    <property type="match status" value="1"/>
</dbReference>
<evidence type="ECO:0000256" key="3">
    <source>
        <dbReference type="ARBA" id="ARBA00022614"/>
    </source>
</evidence>
<dbReference type="SMART" id="SM00369">
    <property type="entry name" value="LRR_TYP"/>
    <property type="match status" value="9"/>
</dbReference>
<dbReference type="InterPro" id="IPR055414">
    <property type="entry name" value="LRR_R13L4/SHOC2-like"/>
</dbReference>
<feature type="binding site" evidence="13">
    <location>
        <position position="620"/>
    </location>
    <ligand>
        <name>Mg(2+)</name>
        <dbReference type="ChEBI" id="CHEBI:18420"/>
    </ligand>
</feature>
<dbReference type="InterPro" id="IPR032675">
    <property type="entry name" value="LRR_dom_sf"/>
</dbReference>
<gene>
    <name evidence="15" type="ORF">H0E87_002484</name>
</gene>
<dbReference type="InterPro" id="IPR038102">
    <property type="entry name" value="EYA_dom_sf"/>
</dbReference>
<dbReference type="EC" id="3.1.3.48" evidence="2"/>
<keyword evidence="4 13" id="KW-0479">Metal-binding</keyword>
<comment type="similarity">
    <text evidence="1">Belongs to the HAD-like hydrolase superfamily. EYA family.</text>
</comment>
<evidence type="ECO:0000256" key="6">
    <source>
        <dbReference type="ARBA" id="ARBA00022801"/>
    </source>
</evidence>
<dbReference type="SFLD" id="SFLDS00003">
    <property type="entry name" value="Haloacid_Dehalogenase"/>
    <property type="match status" value="1"/>
</dbReference>
<evidence type="ECO:0000313" key="16">
    <source>
        <dbReference type="Proteomes" id="UP000807159"/>
    </source>
</evidence>
<dbReference type="FunFam" id="3.40.50.12350:FF:000003">
    <property type="entry name" value="Eyes absent homolog"/>
    <property type="match status" value="1"/>
</dbReference>
<evidence type="ECO:0000256" key="9">
    <source>
        <dbReference type="ARBA" id="ARBA00023786"/>
    </source>
</evidence>
<keyword evidence="8" id="KW-0904">Protein phosphatase</keyword>
<dbReference type="GO" id="GO:0004725">
    <property type="term" value="F:protein tyrosine phosphatase activity"/>
    <property type="evidence" value="ECO:0007669"/>
    <property type="project" value="UniProtKB-EC"/>
</dbReference>
<keyword evidence="5" id="KW-0677">Repeat</keyword>
<evidence type="ECO:0000256" key="7">
    <source>
        <dbReference type="ARBA" id="ARBA00022842"/>
    </source>
</evidence>
<dbReference type="GO" id="GO:0005634">
    <property type="term" value="C:nucleus"/>
    <property type="evidence" value="ECO:0007669"/>
    <property type="project" value="TreeGrafter"/>
</dbReference>
<dbReference type="InterPro" id="IPR003591">
    <property type="entry name" value="Leu-rich_rpt_typical-subtyp"/>
</dbReference>
<keyword evidence="6" id="KW-0378">Hydrolase</keyword>
<comment type="similarity">
    <text evidence="9">Belongs to the SHOC2 family.</text>
</comment>
<dbReference type="Gene3D" id="3.80.10.10">
    <property type="entry name" value="Ribonuclease Inhibitor"/>
    <property type="match status" value="1"/>
</dbReference>
<keyword evidence="7 13" id="KW-0460">Magnesium</keyword>
<comment type="catalytic activity">
    <reaction evidence="11">
        <text>O-phospho-L-tyrosyl-[protein] + H2O = L-tyrosyl-[protein] + phosphate</text>
        <dbReference type="Rhea" id="RHEA:10684"/>
        <dbReference type="Rhea" id="RHEA-COMP:10136"/>
        <dbReference type="Rhea" id="RHEA-COMP:20101"/>
        <dbReference type="ChEBI" id="CHEBI:15377"/>
        <dbReference type="ChEBI" id="CHEBI:43474"/>
        <dbReference type="ChEBI" id="CHEBI:46858"/>
        <dbReference type="ChEBI" id="CHEBI:61978"/>
        <dbReference type="EC" id="3.1.3.48"/>
    </reaction>
</comment>
<dbReference type="InterPro" id="IPR028472">
    <property type="entry name" value="EYA"/>
</dbReference>
<keyword evidence="3" id="KW-0433">Leucine-rich repeat</keyword>
<dbReference type="GO" id="GO:0045739">
    <property type="term" value="P:positive regulation of DNA repair"/>
    <property type="evidence" value="ECO:0007669"/>
    <property type="project" value="TreeGrafter"/>
</dbReference>
<feature type="binding site" evidence="13">
    <location>
        <position position="854"/>
    </location>
    <ligand>
        <name>Mg(2+)</name>
        <dbReference type="ChEBI" id="CHEBI:18420"/>
    </ligand>
</feature>
<dbReference type="Pfam" id="PF23598">
    <property type="entry name" value="LRR_14"/>
    <property type="match status" value="1"/>
</dbReference>
<evidence type="ECO:0000256" key="5">
    <source>
        <dbReference type="ARBA" id="ARBA00022737"/>
    </source>
</evidence>
<dbReference type="SUPFAM" id="SSF52058">
    <property type="entry name" value="L domain-like"/>
    <property type="match status" value="1"/>
</dbReference>
<protein>
    <recommendedName>
        <fullName evidence="2">protein-tyrosine-phosphatase</fullName>
        <ecNumber evidence="2">3.1.3.48</ecNumber>
    </recommendedName>
</protein>
<comment type="cofactor">
    <cofactor evidence="13">
        <name>Mg(2+)</name>
        <dbReference type="ChEBI" id="CHEBI:18420"/>
    </cofactor>
    <text evidence="13">Binds 1 Mg(2+) ion per subunit.</text>
</comment>
<dbReference type="PROSITE" id="PS51450">
    <property type="entry name" value="LRR"/>
    <property type="match status" value="3"/>
</dbReference>
<dbReference type="PANTHER" id="PTHR10190:SF16">
    <property type="entry name" value="DEVELOPMENTAL PROTEIN EYES ABSENT"/>
    <property type="match status" value="1"/>
</dbReference>
<dbReference type="Gene3D" id="3.40.50.12350">
    <property type="match status" value="1"/>
</dbReference>
<accession>A0A8T2ZVI8</accession>
<evidence type="ECO:0000256" key="13">
    <source>
        <dbReference type="PIRSR" id="PIRSR628472-2"/>
    </source>
</evidence>
<organism evidence="15 16">
    <name type="scientific">Populus deltoides</name>
    <name type="common">Eastern poplar</name>
    <name type="synonym">Eastern cottonwood</name>
    <dbReference type="NCBI Taxonomy" id="3696"/>
    <lineage>
        <taxon>Eukaryota</taxon>
        <taxon>Viridiplantae</taxon>
        <taxon>Streptophyta</taxon>
        <taxon>Embryophyta</taxon>
        <taxon>Tracheophyta</taxon>
        <taxon>Spermatophyta</taxon>
        <taxon>Magnoliopsida</taxon>
        <taxon>eudicotyledons</taxon>
        <taxon>Gunneridae</taxon>
        <taxon>Pentapetalae</taxon>
        <taxon>rosids</taxon>
        <taxon>fabids</taxon>
        <taxon>Malpighiales</taxon>
        <taxon>Salicaceae</taxon>
        <taxon>Saliceae</taxon>
        <taxon>Populus</taxon>
    </lineage>
</organism>
<dbReference type="InterPro" id="IPR001611">
    <property type="entry name" value="Leu-rich_rpt"/>
</dbReference>
<comment type="caution">
    <text evidence="15">The sequence shown here is derived from an EMBL/GenBank/DDBJ whole genome shotgun (WGS) entry which is preliminary data.</text>
</comment>
<evidence type="ECO:0000256" key="2">
    <source>
        <dbReference type="ARBA" id="ARBA00013064"/>
    </source>
</evidence>
<evidence type="ECO:0000256" key="10">
    <source>
        <dbReference type="ARBA" id="ARBA00037519"/>
    </source>
</evidence>
<proteinExistence type="inferred from homology"/>
<feature type="active site" description="Proton donor" evidence="12">
    <location>
        <position position="620"/>
    </location>
</feature>
<evidence type="ECO:0000256" key="12">
    <source>
        <dbReference type="PIRSR" id="PIRSR628472-1"/>
    </source>
</evidence>
<dbReference type="GO" id="GO:0046872">
    <property type="term" value="F:metal ion binding"/>
    <property type="evidence" value="ECO:0007669"/>
    <property type="project" value="UniProtKB-KW"/>
</dbReference>
<feature type="domain" description="Disease resistance R13L4/SHOC-2-like LRR" evidence="14">
    <location>
        <begin position="294"/>
        <end position="416"/>
    </location>
</feature>
<reference evidence="15" key="1">
    <citation type="journal article" date="2021" name="J. Hered.">
        <title>Genome Assembly of Salicaceae Populus deltoides (Eastern Cottonwood) I-69 Based on Nanopore Sequencing and Hi-C Technologies.</title>
        <authorList>
            <person name="Bai S."/>
            <person name="Wu H."/>
            <person name="Zhang J."/>
            <person name="Pan Z."/>
            <person name="Zhao W."/>
            <person name="Li Z."/>
            <person name="Tong C."/>
        </authorList>
    </citation>
    <scope>NUCLEOTIDE SEQUENCE</scope>
    <source>
        <tissue evidence="15">Leaf</tissue>
    </source>
</reference>
<evidence type="ECO:0000256" key="11">
    <source>
        <dbReference type="ARBA" id="ARBA00051722"/>
    </source>
</evidence>
<evidence type="ECO:0000256" key="8">
    <source>
        <dbReference type="ARBA" id="ARBA00022912"/>
    </source>
</evidence>
<evidence type="ECO:0000256" key="1">
    <source>
        <dbReference type="ARBA" id="ARBA00010501"/>
    </source>
</evidence>
<dbReference type="InterPro" id="IPR006545">
    <property type="entry name" value="EYA_dom"/>
</dbReference>
<sequence length="910" mass="103296">MAMKTSKKQDPSPAFLETVDEIMRLYKSLPSRPSIEEVEAAISVIKTVNNEEQARLDDIAELDCPQDVPQELFSVLQQARKTVVLFQSHEQRKEALYLVEVDKMFENFDGLIQRVSLLVSGDTHKEKLISISDSVEKTEKESVVSDESLIKRREDGESDKDGFKDLVKSSSTKAAFFSGEVNSEKLSLMKVAAVIEKSANTGAVVLDLRGKLMDQIEWLPLSIGKLLFITELDLSENRIMALPSTINGLKALTKLDVHSNQLINLPGSFGELINLTDLDLRANRLRSLPASFVKLTKLENLDLSSNQFTQLPETVGSLTSLKILNVDTNELEEVPYTIGSCTSLVELRLDFNQLRALPEAIGKLDCLEILALHYNRIRGLPTTMGHLSNLRDLDVSFNELESIPENLCFAENLKKLNVANNFADLRSLPRNIGNLELLEELDISDDQIRVLPDSFRLLSKLRVFCADETPMEIPPRQVTILGAQAVVKFMADLVNKRDANTQLSKKKKKGFWHREQLSHVVDKALEVICFALMCIVIDARWESFYVARPSTPSFSFLELFVRWRGPDYISSKSYPENGFRLLGFSRIIMAESSIISDQKVEALAKKGMDRIKKVYVWDMDETLILLKSLLNGTYAQAFNGLKDVQKGIEIGKMWEKHILQICDDFFFYEQIENYNKPFLDAMSQYDDGLDLSNYDFNQDGFSPPSDDVNKKKLAYRHRAIANKYKQGLHNILDQEMINLWEELYNLTDEYTDRWLSSARAFLEQCSGWKEDPTRCLASTDGIINHTDAKFEPINVLVTSGSLIPSLVKCLLFRLDNSITHENVYSSWEVGKPQCFQWIKERFNGPNVHFCVIGDGWEECEGAQAMQWPFVKIGMHPGGDHRFPGLTLRTLGYYFAVVYGDPDAENNEDES</sequence>
<evidence type="ECO:0000313" key="15">
    <source>
        <dbReference type="EMBL" id="KAH8521467.1"/>
    </source>
</evidence>
<dbReference type="PANTHER" id="PTHR10190">
    <property type="entry name" value="EYES ABSENT"/>
    <property type="match status" value="1"/>
</dbReference>
<dbReference type="SMART" id="SM00365">
    <property type="entry name" value="LRR_SD22"/>
    <property type="match status" value="4"/>
</dbReference>
<feature type="binding site" evidence="13">
    <location>
        <position position="618"/>
    </location>
    <ligand>
        <name>Mg(2+)</name>
        <dbReference type="ChEBI" id="CHEBI:18420"/>
    </ligand>
</feature>
<dbReference type="Proteomes" id="UP000807159">
    <property type="component" value="Chromosome 1"/>
</dbReference>
<feature type="active site" description="Nucleophile" evidence="12">
    <location>
        <position position="618"/>
    </location>
</feature>
<dbReference type="SUPFAM" id="SSF56784">
    <property type="entry name" value="HAD-like"/>
    <property type="match status" value="1"/>
</dbReference>
<dbReference type="InterPro" id="IPR036412">
    <property type="entry name" value="HAD-like_sf"/>
</dbReference>